<organism evidence="3 4">
    <name type="scientific">Leifsonella bigeumensis</name>
    <dbReference type="NCBI Taxonomy" id="433643"/>
    <lineage>
        <taxon>Bacteria</taxon>
        <taxon>Bacillati</taxon>
        <taxon>Actinomycetota</taxon>
        <taxon>Actinomycetes</taxon>
        <taxon>Micrococcales</taxon>
        <taxon>Microbacteriaceae</taxon>
        <taxon>Leifsonella</taxon>
    </lineage>
</organism>
<dbReference type="InterPro" id="IPR036661">
    <property type="entry name" value="Luciferase-like_sf"/>
</dbReference>
<protein>
    <submittedName>
        <fullName evidence="3">LLM class flavin-dependent oxidoreductase</fullName>
    </submittedName>
</protein>
<keyword evidence="1" id="KW-0560">Oxidoreductase</keyword>
<comment type="caution">
    <text evidence="3">The sequence shown here is derived from an EMBL/GenBank/DDBJ whole genome shotgun (WGS) entry which is preliminary data.</text>
</comment>
<dbReference type="Gene3D" id="3.20.20.30">
    <property type="entry name" value="Luciferase-like domain"/>
    <property type="match status" value="1"/>
</dbReference>
<name>A0ABP7FN98_9MICO</name>
<dbReference type="PANTHER" id="PTHR43244">
    <property type="match status" value="1"/>
</dbReference>
<dbReference type="PANTHER" id="PTHR43244:SF1">
    <property type="entry name" value="5,10-METHYLENETETRAHYDROMETHANOPTERIN REDUCTASE"/>
    <property type="match status" value="1"/>
</dbReference>
<proteinExistence type="predicted"/>
<dbReference type="SUPFAM" id="SSF51679">
    <property type="entry name" value="Bacterial luciferase-like"/>
    <property type="match status" value="1"/>
</dbReference>
<gene>
    <name evidence="3" type="ORF">GCM10022239_18270</name>
</gene>
<dbReference type="RefSeq" id="WP_344755924.1">
    <property type="nucleotide sequence ID" value="NZ_BAABAE010000003.1"/>
</dbReference>
<accession>A0ABP7FN98</accession>
<dbReference type="Proteomes" id="UP001501004">
    <property type="component" value="Unassembled WGS sequence"/>
</dbReference>
<dbReference type="Pfam" id="PF00296">
    <property type="entry name" value="Bac_luciferase"/>
    <property type="match status" value="1"/>
</dbReference>
<keyword evidence="4" id="KW-1185">Reference proteome</keyword>
<dbReference type="InterPro" id="IPR011251">
    <property type="entry name" value="Luciferase-like_dom"/>
</dbReference>
<evidence type="ECO:0000313" key="4">
    <source>
        <dbReference type="Proteomes" id="UP001501004"/>
    </source>
</evidence>
<reference evidence="4" key="1">
    <citation type="journal article" date="2019" name="Int. J. Syst. Evol. Microbiol.">
        <title>The Global Catalogue of Microorganisms (GCM) 10K type strain sequencing project: providing services to taxonomists for standard genome sequencing and annotation.</title>
        <authorList>
            <consortium name="The Broad Institute Genomics Platform"/>
            <consortium name="The Broad Institute Genome Sequencing Center for Infectious Disease"/>
            <person name="Wu L."/>
            <person name="Ma J."/>
        </authorList>
    </citation>
    <scope>NUCLEOTIDE SEQUENCE [LARGE SCALE GENOMIC DNA]</scope>
    <source>
        <strain evidence="4">JCM 16949</strain>
    </source>
</reference>
<dbReference type="EMBL" id="BAABAE010000003">
    <property type="protein sequence ID" value="GAA3743167.1"/>
    <property type="molecule type" value="Genomic_DNA"/>
</dbReference>
<evidence type="ECO:0000259" key="2">
    <source>
        <dbReference type="Pfam" id="PF00296"/>
    </source>
</evidence>
<evidence type="ECO:0000313" key="3">
    <source>
        <dbReference type="EMBL" id="GAA3743167.1"/>
    </source>
</evidence>
<dbReference type="InterPro" id="IPR050564">
    <property type="entry name" value="F420-G6PD/mer"/>
</dbReference>
<feature type="domain" description="Luciferase-like" evidence="2">
    <location>
        <begin position="13"/>
        <end position="234"/>
    </location>
</feature>
<evidence type="ECO:0000256" key="1">
    <source>
        <dbReference type="ARBA" id="ARBA00023002"/>
    </source>
</evidence>
<sequence length="284" mass="30594">MADYGQELQFGTFITPTSANPQHVVELAVLSDRLGFDLVTFQDHPYQPALLDAWSLLAFVAARTERIHLSANVSNLPLRLPAVLARASVTIDQLSGGRFELGLGAGGFWDAIEGFGGRRLTGGQAVDALEEAIRVIRALWAVDEPGRADVDGEYYSLTGARRGPASPHPIGISIGAYKPRMLRLTGRAADGWLPSFGYLESLDAFARMNTLIDEGAEQAGRSPADIRRWLNIGAADATVDRLVELAVDHGTSGFILAGDDAATMERFAAEVIPAVRAQVELIRR</sequence>